<dbReference type="RefSeq" id="WP_189901963.1">
    <property type="nucleotide sequence ID" value="NZ_BNBC01000017.1"/>
</dbReference>
<dbReference type="AlphaFoldDB" id="A0A919A1K5"/>
<comment type="caution">
    <text evidence="2">The sequence shown here is derived from an EMBL/GenBank/DDBJ whole genome shotgun (WGS) entry which is preliminary data.</text>
</comment>
<evidence type="ECO:0000313" key="2">
    <source>
        <dbReference type="EMBL" id="GHE79983.1"/>
    </source>
</evidence>
<dbReference type="Proteomes" id="UP000641386">
    <property type="component" value="Unassembled WGS sequence"/>
</dbReference>
<evidence type="ECO:0000313" key="3">
    <source>
        <dbReference type="Proteomes" id="UP000641386"/>
    </source>
</evidence>
<reference evidence="2" key="1">
    <citation type="journal article" date="2014" name="Int. J. Syst. Evol. Microbiol.">
        <title>Complete genome sequence of Corynebacterium casei LMG S-19264T (=DSM 44701T), isolated from a smear-ripened cheese.</title>
        <authorList>
            <consortium name="US DOE Joint Genome Institute (JGI-PGF)"/>
            <person name="Walter F."/>
            <person name="Albersmeier A."/>
            <person name="Kalinowski J."/>
            <person name="Ruckert C."/>
        </authorList>
    </citation>
    <scope>NUCLEOTIDE SEQUENCE</scope>
    <source>
        <strain evidence="2">JCM 3302</strain>
    </source>
</reference>
<feature type="region of interest" description="Disordered" evidence="1">
    <location>
        <begin position="1"/>
        <end position="25"/>
    </location>
</feature>
<organism evidence="2 3">
    <name type="scientific">Streptomyces spiralis</name>
    <dbReference type="NCBI Taxonomy" id="66376"/>
    <lineage>
        <taxon>Bacteria</taxon>
        <taxon>Bacillati</taxon>
        <taxon>Actinomycetota</taxon>
        <taxon>Actinomycetes</taxon>
        <taxon>Kitasatosporales</taxon>
        <taxon>Streptomycetaceae</taxon>
        <taxon>Streptomyces</taxon>
    </lineage>
</organism>
<keyword evidence="3" id="KW-1185">Reference proteome</keyword>
<proteinExistence type="predicted"/>
<feature type="compositionally biased region" description="Basic and acidic residues" evidence="1">
    <location>
        <begin position="15"/>
        <end position="25"/>
    </location>
</feature>
<accession>A0A919A1K5</accession>
<dbReference type="EMBL" id="BNBC01000017">
    <property type="protein sequence ID" value="GHE79983.1"/>
    <property type="molecule type" value="Genomic_DNA"/>
</dbReference>
<gene>
    <name evidence="2" type="ORF">GCM10014715_39170</name>
</gene>
<evidence type="ECO:0000256" key="1">
    <source>
        <dbReference type="SAM" id="MobiDB-lite"/>
    </source>
</evidence>
<protein>
    <submittedName>
        <fullName evidence="2">Uncharacterized protein</fullName>
    </submittedName>
</protein>
<sequence length="59" mass="6967">MIRTKGRACTGKRRHDTEEQAEEHRQRLIAKGGVRLTTYRCRNRTCRGWHVGHLPKPRT</sequence>
<reference evidence="2" key="2">
    <citation type="submission" date="2020-09" db="EMBL/GenBank/DDBJ databases">
        <authorList>
            <person name="Sun Q."/>
            <person name="Ohkuma M."/>
        </authorList>
    </citation>
    <scope>NUCLEOTIDE SEQUENCE</scope>
    <source>
        <strain evidence="2">JCM 3302</strain>
    </source>
</reference>
<feature type="compositionally biased region" description="Basic residues" evidence="1">
    <location>
        <begin position="1"/>
        <end position="14"/>
    </location>
</feature>
<name>A0A919A1K5_9ACTN</name>